<evidence type="ECO:0000256" key="1">
    <source>
        <dbReference type="SAM" id="Phobius"/>
    </source>
</evidence>
<keyword evidence="1" id="KW-1133">Transmembrane helix</keyword>
<dbReference type="CDD" id="cd15482">
    <property type="entry name" value="Sialidase_non-viral"/>
    <property type="match status" value="1"/>
</dbReference>
<accession>A0ABU7RXU6</accession>
<reference evidence="2 3" key="1">
    <citation type="submission" date="2024-01" db="EMBL/GenBank/DDBJ databases">
        <title>Genome insights into Plantactinospora sonchi sp. nov.</title>
        <authorList>
            <person name="Wang L."/>
        </authorList>
    </citation>
    <scope>NUCLEOTIDE SEQUENCE [LARGE SCALE GENOMIC DNA]</scope>
    <source>
        <strain evidence="2 3">NEAU-QY2</strain>
    </source>
</reference>
<gene>
    <name evidence="2" type="ORF">V1633_22850</name>
</gene>
<evidence type="ECO:0008006" key="4">
    <source>
        <dbReference type="Google" id="ProtNLM"/>
    </source>
</evidence>
<dbReference type="Proteomes" id="UP001332243">
    <property type="component" value="Unassembled WGS sequence"/>
</dbReference>
<keyword evidence="3" id="KW-1185">Reference proteome</keyword>
<dbReference type="Gene3D" id="2.130.10.10">
    <property type="entry name" value="YVTN repeat-like/Quinoprotein amine dehydrogenase"/>
    <property type="match status" value="1"/>
</dbReference>
<organism evidence="2 3">
    <name type="scientific">Plantactinospora sonchi</name>
    <dbReference type="NCBI Taxonomy" id="1544735"/>
    <lineage>
        <taxon>Bacteria</taxon>
        <taxon>Bacillati</taxon>
        <taxon>Actinomycetota</taxon>
        <taxon>Actinomycetes</taxon>
        <taxon>Micromonosporales</taxon>
        <taxon>Micromonosporaceae</taxon>
        <taxon>Plantactinospora</taxon>
    </lineage>
</organism>
<keyword evidence="1" id="KW-0472">Membrane</keyword>
<dbReference type="SUPFAM" id="SSF110296">
    <property type="entry name" value="Oligoxyloglucan reducing end-specific cellobiohydrolase"/>
    <property type="match status" value="1"/>
</dbReference>
<evidence type="ECO:0000313" key="2">
    <source>
        <dbReference type="EMBL" id="MEE6261325.1"/>
    </source>
</evidence>
<name>A0ABU7RXU6_9ACTN</name>
<protein>
    <recommendedName>
        <fullName evidence="4">Photosynthesis system II assembly factor Ycf48/Hcf136-like domain-containing protein</fullName>
    </recommendedName>
</protein>
<feature type="transmembrane region" description="Helical" evidence="1">
    <location>
        <begin position="36"/>
        <end position="61"/>
    </location>
</feature>
<keyword evidence="1" id="KW-0812">Transmembrane</keyword>
<comment type="caution">
    <text evidence="2">The sequence shown here is derived from an EMBL/GenBank/DDBJ whole genome shotgun (WGS) entry which is preliminary data.</text>
</comment>
<dbReference type="InterPro" id="IPR015943">
    <property type="entry name" value="WD40/YVTN_repeat-like_dom_sf"/>
</dbReference>
<sequence length="377" mass="40791">MPRYPFDAATVAETVVQPPLADLAERAGRRVRRRRAAVSVTALGVAMFMTLTAVPLVRTWWNLPSHSPAAGAGPLVASAVLARKTVVTVRYNQCAVQFSITRNSGDTWSSYRGPVRWRTCGTPTTTSYELLGPDLYVAVVQGVRYLTRDAGENWEKQAEKIADVAVLPLGAIPRGDQAGQFVDPVTGAIYRIGPPLPLLGFWSIRRAPDGVLWGWAPHGAPEAVHPTAQAAVVRSDDGGRSWLPTARLPVLDNNPILVPASGREAYLLGSRAGRSLLYRTDDGGQSWTSNDAPWADVVVGTVTYGGYLLLCEWRTEDRDFVLWRSNDGGRTFQQGEAISVSGTPDFGELDGLLWVAGEGRTATSVDGNWTVARPRQG</sequence>
<proteinExistence type="predicted"/>
<dbReference type="EMBL" id="JAZGQK010000020">
    <property type="protein sequence ID" value="MEE6261325.1"/>
    <property type="molecule type" value="Genomic_DNA"/>
</dbReference>
<dbReference type="RefSeq" id="WP_331216438.1">
    <property type="nucleotide sequence ID" value="NZ_JAZGQK010000020.1"/>
</dbReference>
<evidence type="ECO:0000313" key="3">
    <source>
        <dbReference type="Proteomes" id="UP001332243"/>
    </source>
</evidence>